<dbReference type="InterPro" id="IPR014784">
    <property type="entry name" value="Cu2_ascorb_mOase-like_C"/>
</dbReference>
<accession>A0A0H5S973</accession>
<keyword evidence="6" id="KW-0812">Transmembrane</keyword>
<keyword evidence="17" id="KW-0968">Cytoplasmic vesicle</keyword>
<evidence type="ECO:0000313" key="25">
    <source>
        <dbReference type="WormBase" id="Bm7052"/>
    </source>
</evidence>
<evidence type="ECO:0000256" key="14">
    <source>
        <dbReference type="ARBA" id="ARBA00023136"/>
    </source>
</evidence>
<feature type="disulfide bond" evidence="21">
    <location>
        <begin position="132"/>
        <end position="160"/>
    </location>
</feature>
<proteinExistence type="inferred from homology"/>
<evidence type="ECO:0000256" key="4">
    <source>
        <dbReference type="ARBA" id="ARBA00012689"/>
    </source>
</evidence>
<dbReference type="EMBL" id="LN856980">
    <property type="protein sequence ID" value="CRZ24695.1"/>
    <property type="molecule type" value="Genomic_DNA"/>
</dbReference>
<evidence type="ECO:0000259" key="22">
    <source>
        <dbReference type="Pfam" id="PF01082"/>
    </source>
</evidence>
<dbReference type="GO" id="GO:0016020">
    <property type="term" value="C:membrane"/>
    <property type="evidence" value="ECO:0007669"/>
    <property type="project" value="InterPro"/>
</dbReference>
<keyword evidence="11" id="KW-0560">Oxidoreductase</keyword>
<name>A0A0H5S973_BRUMA</name>
<dbReference type="GO" id="GO:0031410">
    <property type="term" value="C:cytoplasmic vesicle"/>
    <property type="evidence" value="ECO:0007669"/>
    <property type="project" value="UniProtKB-SubCell"/>
</dbReference>
<feature type="binding site" evidence="20">
    <location>
        <position position="267"/>
    </location>
    <ligand>
        <name>Cu(2+)</name>
        <dbReference type="ChEBI" id="CHEBI:29036"/>
        <label>1</label>
        <note>catalytic</note>
    </ligand>
</feature>
<dbReference type="InterPro" id="IPR020611">
    <property type="entry name" value="Cu2_ascorb_mOase_CS-1"/>
</dbReference>
<keyword evidence="13" id="KW-0503">Monooxygenase</keyword>
<feature type="binding site" evidence="20">
    <location>
        <position position="265"/>
    </location>
    <ligand>
        <name>Cu(2+)</name>
        <dbReference type="ChEBI" id="CHEBI:29036"/>
        <label>1</label>
        <note>catalytic</note>
    </ligand>
</feature>
<evidence type="ECO:0000256" key="8">
    <source>
        <dbReference type="ARBA" id="ARBA00022729"/>
    </source>
</evidence>
<dbReference type="Gene3D" id="2.60.120.230">
    <property type="match status" value="1"/>
</dbReference>
<dbReference type="InterPro" id="IPR000323">
    <property type="entry name" value="Cu2_ascorb_mOase_N"/>
</dbReference>
<dbReference type="GO" id="GO:0004504">
    <property type="term" value="F:peptidylglycine monooxygenase activity"/>
    <property type="evidence" value="ECO:0007669"/>
    <property type="project" value="UniProtKB-EC"/>
</dbReference>
<comment type="cofactor">
    <cofactor evidence="20">
        <name>Cu(2+)</name>
        <dbReference type="ChEBI" id="CHEBI:29036"/>
    </cofactor>
    <text evidence="20">Binds 2 Cu(2+) ions per subunit.</text>
</comment>
<evidence type="ECO:0000256" key="5">
    <source>
        <dbReference type="ARBA" id="ARBA00022525"/>
    </source>
</evidence>
<evidence type="ECO:0000256" key="21">
    <source>
        <dbReference type="PIRSR" id="PIRSR600720-3"/>
    </source>
</evidence>
<dbReference type="Pfam" id="PF01082">
    <property type="entry name" value="Cu2_monooxygen"/>
    <property type="match status" value="1"/>
</dbReference>
<dbReference type="OMA" id="PELYLCT"/>
<feature type="binding site" evidence="20">
    <location>
        <position position="341"/>
    </location>
    <ligand>
        <name>Cu(2+)</name>
        <dbReference type="ChEBI" id="CHEBI:29036"/>
        <label>1</label>
        <note>catalytic</note>
    </ligand>
</feature>
<feature type="binding site" evidence="20">
    <location>
        <position position="126"/>
    </location>
    <ligand>
        <name>Cu(2+)</name>
        <dbReference type="ChEBI" id="CHEBI:29036"/>
        <label>1</label>
        <note>catalytic</note>
    </ligand>
</feature>
<evidence type="ECO:0000256" key="16">
    <source>
        <dbReference type="ARBA" id="ARBA00023180"/>
    </source>
</evidence>
<dbReference type="InterPro" id="IPR000720">
    <property type="entry name" value="PHM/PAL"/>
</dbReference>
<dbReference type="AlphaFoldDB" id="A0A0H5S973"/>
<dbReference type="InterPro" id="IPR036939">
    <property type="entry name" value="Cu2_ascorb_mOase_N_sf"/>
</dbReference>
<evidence type="ECO:0000256" key="11">
    <source>
        <dbReference type="ARBA" id="ARBA00023002"/>
    </source>
</evidence>
<dbReference type="FunFam" id="2.60.120.310:FF:000005">
    <property type="entry name" value="Peptidylglycine alpha-hydroxylating monooxygenase"/>
    <property type="match status" value="1"/>
</dbReference>
<feature type="domain" description="Copper type II ascorbate-dependent monooxygenase C-terminal" evidence="23">
    <location>
        <begin position="225"/>
        <end position="372"/>
    </location>
</feature>
<reference evidence="24" key="2">
    <citation type="submission" date="2012-12" db="EMBL/GenBank/DDBJ databases">
        <authorList>
            <person name="Gao Y.W."/>
            <person name="Fan S.T."/>
            <person name="Sun H.T."/>
            <person name="Wang Z."/>
            <person name="Gao X.L."/>
            <person name="Li Y.G."/>
            <person name="Wang T.C."/>
            <person name="Zhang K."/>
            <person name="Xu W.W."/>
            <person name="Yu Z.J."/>
            <person name="Xia X.Z."/>
        </authorList>
    </citation>
    <scope>NUCLEOTIDE SEQUENCE</scope>
    <source>
        <strain evidence="24">FR3</strain>
    </source>
</reference>
<feature type="domain" description="Copper type II ascorbate-dependent monooxygenase N-terminal" evidence="22">
    <location>
        <begin position="90"/>
        <end position="203"/>
    </location>
</feature>
<dbReference type="InterPro" id="IPR008977">
    <property type="entry name" value="PHM/PNGase_F_dom_sf"/>
</dbReference>
<comment type="catalytic activity">
    <reaction evidence="19">
        <text>a [peptide]-C-terminal glycine + 2 L-ascorbate + O2 = a [peptide]-C-terminal (2S)-2-hydroxyglycine + 2 monodehydro-L-ascorbate radical + H2O</text>
        <dbReference type="Rhea" id="RHEA:21452"/>
        <dbReference type="Rhea" id="RHEA-COMP:13486"/>
        <dbReference type="Rhea" id="RHEA-COMP:15321"/>
        <dbReference type="ChEBI" id="CHEBI:15377"/>
        <dbReference type="ChEBI" id="CHEBI:15379"/>
        <dbReference type="ChEBI" id="CHEBI:38290"/>
        <dbReference type="ChEBI" id="CHEBI:59513"/>
        <dbReference type="ChEBI" id="CHEBI:137000"/>
        <dbReference type="ChEBI" id="CHEBI:142768"/>
        <dbReference type="EC" id="1.14.17.3"/>
    </reaction>
</comment>
<sequence>MAELRLSLYKSIVKSPATAAATPIAIEVMVNTPLPPWPTTILIVRNSVVSKMLALGCKKLSFLFLSLLSLNIYQITKANEVTELRMSGAEPVMNDSYLCTAMPLDSNTEHYIVGYKPFATMQKAHHMLLFGCSGPGSDQVIWDCGDMTVAGPHFERAPICNDQPSILYAWGRNAPELHLPEGVGFKVGGQTNIQYLVLQVHYKGQLGPDYSGLSIESTVEPLTKRASTLLMVTGGKLPPNKRETFETACIVDEDIEIHPFAFRTHTHRHGEMVSGWVVRENEFGQNVWELIGERSPLLPQMFQSVNKNITIRQGDVVAARCVLNNKEDKEFTMGNTSDDEMCNYYLMYWVLGDRILRDNTCYSPGPPEYHWTSEAELNNIPKV</sequence>
<keyword evidence="8" id="KW-0732">Signal</keyword>
<keyword evidence="15 21" id="KW-1015">Disulfide bond</keyword>
<keyword evidence="10" id="KW-1133">Transmembrane helix</keyword>
<dbReference type="GO" id="GO:0005507">
    <property type="term" value="F:copper ion binding"/>
    <property type="evidence" value="ECO:0007669"/>
    <property type="project" value="InterPro"/>
</dbReference>
<evidence type="ECO:0000256" key="9">
    <source>
        <dbReference type="ARBA" id="ARBA00022833"/>
    </source>
</evidence>
<dbReference type="PRINTS" id="PR00790">
    <property type="entry name" value="PAMONOXGNASE"/>
</dbReference>
<comment type="similarity">
    <text evidence="3">Belongs to the copper type II ascorbate-dependent monooxygenase family.</text>
</comment>
<evidence type="ECO:0000256" key="7">
    <source>
        <dbReference type="ARBA" id="ARBA00022723"/>
    </source>
</evidence>
<dbReference type="PANTHER" id="PTHR10680">
    <property type="entry name" value="PEPTIDYL-GLYCINE ALPHA-AMIDATING MONOOXYGENASE"/>
    <property type="match status" value="1"/>
</dbReference>
<feature type="binding site" evidence="20">
    <location>
        <position position="125"/>
    </location>
    <ligand>
        <name>Cu(2+)</name>
        <dbReference type="ChEBI" id="CHEBI:29036"/>
        <label>1</label>
        <note>catalytic</note>
    </ligand>
</feature>
<evidence type="ECO:0000256" key="18">
    <source>
        <dbReference type="ARBA" id="ARBA00037847"/>
    </source>
</evidence>
<evidence type="ECO:0000256" key="20">
    <source>
        <dbReference type="PIRSR" id="PIRSR600720-2"/>
    </source>
</evidence>
<dbReference type="SUPFAM" id="SSF49742">
    <property type="entry name" value="PHM/PNGase F"/>
    <property type="match status" value="2"/>
</dbReference>
<dbReference type="Gene3D" id="2.60.120.310">
    <property type="entry name" value="Copper type II, ascorbate-dependent monooxygenase, N-terminal domain"/>
    <property type="match status" value="1"/>
</dbReference>
<feature type="binding site" evidence="20">
    <location>
        <position position="201"/>
    </location>
    <ligand>
        <name>Cu(2+)</name>
        <dbReference type="ChEBI" id="CHEBI:29036"/>
        <label>1</label>
        <note>catalytic</note>
    </ligand>
</feature>
<dbReference type="GO" id="GO:0005576">
    <property type="term" value="C:extracellular region"/>
    <property type="evidence" value="ECO:0007669"/>
    <property type="project" value="UniProtKB-SubCell"/>
</dbReference>
<keyword evidence="16" id="KW-0325">Glycoprotein</keyword>
<organism evidence="24">
    <name type="scientific">Brugia malayi</name>
    <name type="common">Filarial nematode worm</name>
    <dbReference type="NCBI Taxonomy" id="6279"/>
    <lineage>
        <taxon>Eukaryota</taxon>
        <taxon>Metazoa</taxon>
        <taxon>Ecdysozoa</taxon>
        <taxon>Nematoda</taxon>
        <taxon>Chromadorea</taxon>
        <taxon>Rhabditida</taxon>
        <taxon>Spirurina</taxon>
        <taxon>Spiruromorpha</taxon>
        <taxon>Filarioidea</taxon>
        <taxon>Onchocercidae</taxon>
        <taxon>Brugia</taxon>
    </lineage>
</organism>
<dbReference type="InterPro" id="IPR024548">
    <property type="entry name" value="Cu2_monoox_C"/>
</dbReference>
<evidence type="ECO:0000313" key="24">
    <source>
        <dbReference type="EMBL" id="CRZ24695.1"/>
    </source>
</evidence>
<evidence type="ECO:0000256" key="10">
    <source>
        <dbReference type="ARBA" id="ARBA00022989"/>
    </source>
</evidence>
<reference evidence="24" key="1">
    <citation type="journal article" date="2007" name="Science">
        <title>Draft genome of the filarial nematode parasite Brugia malayi.</title>
        <authorList>
            <person name="Ghedin E."/>
            <person name="Wang S."/>
            <person name="Spiro D."/>
            <person name="Caler E."/>
            <person name="Zhao Q."/>
            <person name="Crabtree J."/>
            <person name="Allen J.E."/>
            <person name="Delcher A.L."/>
            <person name="Guiliano D.B."/>
            <person name="Miranda-Saavedra D."/>
            <person name="Angiuoli S.V."/>
            <person name="Creasy T."/>
            <person name="Amedeo P."/>
            <person name="Haas B."/>
            <person name="El-Sayed N.M."/>
            <person name="Wortman J.R."/>
            <person name="Feldblyum T."/>
            <person name="Tallon L."/>
            <person name="Schatz M."/>
            <person name="Shumway M."/>
            <person name="Koo H."/>
            <person name="Salzberg S.L."/>
            <person name="Schobel S."/>
            <person name="Pertea M."/>
            <person name="Pop M."/>
            <person name="White O."/>
            <person name="Barton G.J."/>
            <person name="Carlow C.K."/>
            <person name="Crawford M.J."/>
            <person name="Daub J."/>
            <person name="Dimmic M.W."/>
            <person name="Estes C.F."/>
            <person name="Foster J.M."/>
            <person name="Ganatra M."/>
            <person name="Gregory W.F."/>
            <person name="Johnson N.M."/>
            <person name="Jin J."/>
            <person name="Komuniecki R."/>
            <person name="Korf I."/>
            <person name="Kumar S."/>
            <person name="Laney S."/>
            <person name="Li B.W."/>
            <person name="Li W."/>
            <person name="Lindblom T.H."/>
            <person name="Lustigman S."/>
            <person name="Ma D."/>
            <person name="Maina C.V."/>
            <person name="Martin D.M."/>
            <person name="McCarter J.P."/>
            <person name="McReynolds L."/>
            <person name="Mitreva M."/>
            <person name="Nutman T.B."/>
            <person name="Parkinson J."/>
            <person name="Peregrin-Alvarez J.M."/>
            <person name="Poole C."/>
            <person name="Ren Q."/>
            <person name="Saunders L."/>
            <person name="Sluder A.E."/>
            <person name="Smith K."/>
            <person name="Stanke M."/>
            <person name="Unnasch T.R."/>
            <person name="Ware J."/>
            <person name="Wei A.D."/>
            <person name="Weil G."/>
            <person name="Williams D.J."/>
            <person name="Zhang Y."/>
            <person name="Williams S.A."/>
            <person name="Fraser-Liggett C."/>
            <person name="Slatko B."/>
            <person name="Blaxter M.L."/>
            <person name="Scott A.L."/>
        </authorList>
    </citation>
    <scope>NUCLEOTIDE SEQUENCE</scope>
    <source>
        <strain evidence="24">FR3</strain>
    </source>
</reference>
<keyword evidence="5" id="KW-0964">Secreted</keyword>
<evidence type="ECO:0000256" key="15">
    <source>
        <dbReference type="ARBA" id="ARBA00023157"/>
    </source>
</evidence>
<dbReference type="InterPro" id="IPR014783">
    <property type="entry name" value="Cu2_ascorb_mOase_CS-2"/>
</dbReference>
<dbReference type="PANTHER" id="PTHR10680:SF14">
    <property type="entry name" value="PEPTIDYL-GLYCINE ALPHA-AMIDATING MONOOXYGENASE"/>
    <property type="match status" value="1"/>
</dbReference>
<evidence type="ECO:0000256" key="17">
    <source>
        <dbReference type="ARBA" id="ARBA00023329"/>
    </source>
</evidence>
<evidence type="ECO:0000256" key="2">
    <source>
        <dbReference type="ARBA" id="ARBA00004613"/>
    </source>
</evidence>
<feature type="disulfide bond" evidence="21">
    <location>
        <begin position="321"/>
        <end position="342"/>
    </location>
</feature>
<feature type="disulfide bond" evidence="21">
    <location>
        <begin position="249"/>
        <end position="361"/>
    </location>
</feature>
<evidence type="ECO:0000259" key="23">
    <source>
        <dbReference type="Pfam" id="PF03712"/>
    </source>
</evidence>
<feature type="disulfide bond" evidence="21">
    <location>
        <begin position="99"/>
        <end position="144"/>
    </location>
</feature>
<evidence type="ECO:0000256" key="1">
    <source>
        <dbReference type="ARBA" id="ARBA00004541"/>
    </source>
</evidence>
<dbReference type="GO" id="GO:0012505">
    <property type="term" value="C:endomembrane system"/>
    <property type="evidence" value="ECO:0007669"/>
    <property type="project" value="UniProtKB-SubCell"/>
</dbReference>
<dbReference type="PROSITE" id="PS00085">
    <property type="entry name" value="CU2_MONOOXYGENASE_2"/>
    <property type="match status" value="1"/>
</dbReference>
<evidence type="ECO:0000256" key="12">
    <source>
        <dbReference type="ARBA" id="ARBA00023008"/>
    </source>
</evidence>
<evidence type="ECO:0000256" key="3">
    <source>
        <dbReference type="ARBA" id="ARBA00010676"/>
    </source>
</evidence>
<evidence type="ECO:0000256" key="13">
    <source>
        <dbReference type="ARBA" id="ARBA00023033"/>
    </source>
</evidence>
<dbReference type="GO" id="GO:0006518">
    <property type="term" value="P:peptide metabolic process"/>
    <property type="evidence" value="ECO:0007669"/>
    <property type="project" value="InterPro"/>
</dbReference>
<comment type="subcellular location">
    <subcellularLocation>
        <location evidence="1">Cytoplasmic vesicle</location>
    </subcellularLocation>
    <subcellularLocation>
        <location evidence="18">Endomembrane system</location>
        <topology evidence="18">Single-pass membrane protein</topology>
    </subcellularLocation>
    <subcellularLocation>
        <location evidence="2">Secreted</location>
    </subcellularLocation>
</comment>
<dbReference type="PROSITE" id="PS00084">
    <property type="entry name" value="CU2_MONOOXYGENASE_1"/>
    <property type="match status" value="1"/>
</dbReference>
<dbReference type="EC" id="1.14.17.3" evidence="4"/>
<protein>
    <recommendedName>
        <fullName evidence="4">peptidylglycine monooxygenase</fullName>
        <ecNumber evidence="4">1.14.17.3</ecNumber>
    </recommendedName>
</protein>
<keyword evidence="9" id="KW-0862">Zinc</keyword>
<dbReference type="WormBase" id="Bm7052">
    <property type="protein sequence ID" value="BM48849"/>
    <property type="gene ID" value="WBGene00227313"/>
    <property type="gene designation" value="Bma-pghm-1"/>
</dbReference>
<keyword evidence="14" id="KW-0472">Membrane</keyword>
<keyword evidence="12 20" id="KW-0186">Copper</keyword>
<keyword evidence="7 20" id="KW-0479">Metal-binding</keyword>
<evidence type="ECO:0000256" key="19">
    <source>
        <dbReference type="ARBA" id="ARBA00048431"/>
    </source>
</evidence>
<gene>
    <name evidence="25" type="primary">bma-pghm-1</name>
    <name evidence="24" type="synonym">Bma-pghm-1</name>
    <name evidence="25" type="ORF">Bm7052</name>
    <name evidence="24" type="ORF">BM_Bm7052</name>
</gene>
<dbReference type="Pfam" id="PF03712">
    <property type="entry name" value="Cu2_monoox_C"/>
    <property type="match status" value="1"/>
</dbReference>
<evidence type="ECO:0000256" key="6">
    <source>
        <dbReference type="ARBA" id="ARBA00022692"/>
    </source>
</evidence>